<feature type="region of interest" description="Disordered" evidence="1">
    <location>
        <begin position="70"/>
        <end position="96"/>
    </location>
</feature>
<keyword evidence="2" id="KW-0812">Transmembrane</keyword>
<name>A0ABM1C332_LIMPO</name>
<gene>
    <name evidence="4" type="primary">LOC106477283</name>
</gene>
<dbReference type="SUPFAM" id="SSF54648">
    <property type="entry name" value="DLC"/>
    <property type="match status" value="1"/>
</dbReference>
<protein>
    <submittedName>
        <fullName evidence="4">Uncharacterized protein LOC106477283</fullName>
    </submittedName>
</protein>
<keyword evidence="3" id="KW-1185">Reference proteome</keyword>
<dbReference type="SMART" id="SM01375">
    <property type="entry name" value="Dynein_light"/>
    <property type="match status" value="1"/>
</dbReference>
<keyword evidence="2" id="KW-1133">Transmembrane helix</keyword>
<reference evidence="4" key="1">
    <citation type="submission" date="2025-08" db="UniProtKB">
        <authorList>
            <consortium name="RefSeq"/>
        </authorList>
    </citation>
    <scope>IDENTIFICATION</scope>
    <source>
        <tissue evidence="4">Muscle</tissue>
    </source>
</reference>
<evidence type="ECO:0000256" key="1">
    <source>
        <dbReference type="SAM" id="MobiDB-lite"/>
    </source>
</evidence>
<evidence type="ECO:0000256" key="2">
    <source>
        <dbReference type="SAM" id="Phobius"/>
    </source>
</evidence>
<dbReference type="Pfam" id="PF01221">
    <property type="entry name" value="Dynein_light"/>
    <property type="match status" value="1"/>
</dbReference>
<feature type="transmembrane region" description="Helical" evidence="2">
    <location>
        <begin position="162"/>
        <end position="188"/>
    </location>
</feature>
<sequence length="440" mass="49440">MAKIIGMRSCSGFQDLKSGSIVVCHYAMGLSFLALILLAGRLYNVDRQVSLLTTISSLWFPDELLSPSPPDVDNNGASQPEMSSAQNSNPQNDDSSVFSSKIENLVNLKADIEYIIVELSSARITLILSVVFVVVYILSWWWMAFSINQAKEDGGVSLKTVLLLAVFAAVDIAASAGFVLLRIIMYVMRDRFYPWDMRTPSAITEPDSIAGHAALRLLTLQTSCGANDIMVAIIVGFLTGLRIYSVVCVYSYYKKAKNGAQDSFQKSVTEDSEYMADQMTRLEKLDRMEKSTRQDRMNDIYEYLPRPYFGNRGNSRHLGEPFSNKPQDTTTSRQSRGRFSTTTATASTDEEEIMNEIKIQAADMPSDMQRKALESAAQAIKLYTTEKHIAESIKQDFDTLYNPTWHCIVGRNWGSCVTHSKQCYIRLAYRDMTLLLYRST</sequence>
<dbReference type="RefSeq" id="XP_013793329.1">
    <property type="nucleotide sequence ID" value="XM_013937875.2"/>
</dbReference>
<dbReference type="InterPro" id="IPR037177">
    <property type="entry name" value="DLC_sf"/>
</dbReference>
<feature type="transmembrane region" description="Helical" evidence="2">
    <location>
        <begin position="229"/>
        <end position="253"/>
    </location>
</feature>
<accession>A0ABM1C332</accession>
<feature type="transmembrane region" description="Helical" evidence="2">
    <location>
        <begin position="124"/>
        <end position="142"/>
    </location>
</feature>
<feature type="compositionally biased region" description="Polar residues" evidence="1">
    <location>
        <begin position="75"/>
        <end position="96"/>
    </location>
</feature>
<dbReference type="GeneID" id="106477283"/>
<dbReference type="PANTHER" id="PTHR11886">
    <property type="entry name" value="DYNEIN LIGHT CHAIN"/>
    <property type="match status" value="1"/>
</dbReference>
<dbReference type="Gene3D" id="3.30.740.10">
    <property type="entry name" value="Protein Inhibitor Of Neuronal Nitric Oxide Synthase"/>
    <property type="match status" value="1"/>
</dbReference>
<evidence type="ECO:0000313" key="4">
    <source>
        <dbReference type="RefSeq" id="XP_013793329.1"/>
    </source>
</evidence>
<organism evidence="3 4">
    <name type="scientific">Limulus polyphemus</name>
    <name type="common">Atlantic horseshoe crab</name>
    <dbReference type="NCBI Taxonomy" id="6850"/>
    <lineage>
        <taxon>Eukaryota</taxon>
        <taxon>Metazoa</taxon>
        <taxon>Ecdysozoa</taxon>
        <taxon>Arthropoda</taxon>
        <taxon>Chelicerata</taxon>
        <taxon>Merostomata</taxon>
        <taxon>Xiphosura</taxon>
        <taxon>Limulidae</taxon>
        <taxon>Limulus</taxon>
    </lineage>
</organism>
<dbReference type="Proteomes" id="UP000694941">
    <property type="component" value="Unplaced"/>
</dbReference>
<keyword evidence="2" id="KW-0472">Membrane</keyword>
<feature type="region of interest" description="Disordered" evidence="1">
    <location>
        <begin position="314"/>
        <end position="350"/>
    </location>
</feature>
<dbReference type="PANTHER" id="PTHR11886:SF35">
    <property type="entry name" value="DYNEIN LIGHT CHAIN"/>
    <property type="match status" value="1"/>
</dbReference>
<feature type="compositionally biased region" description="Polar residues" evidence="1">
    <location>
        <begin position="324"/>
        <end position="339"/>
    </location>
</feature>
<feature type="transmembrane region" description="Helical" evidence="2">
    <location>
        <begin position="20"/>
        <end position="40"/>
    </location>
</feature>
<proteinExistence type="predicted"/>
<evidence type="ECO:0000313" key="3">
    <source>
        <dbReference type="Proteomes" id="UP000694941"/>
    </source>
</evidence>
<dbReference type="InterPro" id="IPR001372">
    <property type="entry name" value="Dynein_light_chain_typ-1/2"/>
</dbReference>